<dbReference type="KEGG" id="clg:Calag_0201"/>
<accession>L0A7Y5</accession>
<dbReference type="InterPro" id="IPR027479">
    <property type="entry name" value="S-Me-THD_N_sf"/>
</dbReference>
<protein>
    <recommendedName>
        <fullName evidence="5">DUF917 domain-containing protein</fullName>
    </recommendedName>
</protein>
<dbReference type="InterPro" id="IPR010318">
    <property type="entry name" value="S-Me-THD_N"/>
</dbReference>
<dbReference type="AlphaFoldDB" id="L0A7Y5"/>
<dbReference type="EMBL" id="CP003378">
    <property type="protein sequence ID" value="AFZ69983.1"/>
    <property type="molecule type" value="Genomic_DNA"/>
</dbReference>
<feature type="domain" description="S-Me-THD-like C-terminal" evidence="2">
    <location>
        <begin position="171"/>
        <end position="356"/>
    </location>
</feature>
<dbReference type="InterPro" id="IPR024071">
    <property type="entry name" value="S-Me-THD_C_sf"/>
</dbReference>
<dbReference type="STRING" id="1056495.Calag_0201"/>
<dbReference type="InParanoid" id="L0A7Y5"/>
<dbReference type="Pfam" id="PF20906">
    <property type="entry name" value="S-Me-THD_C"/>
    <property type="match status" value="1"/>
</dbReference>
<dbReference type="Gene3D" id="2.40.390.10">
    <property type="entry name" value="CV3147-like"/>
    <property type="match status" value="1"/>
</dbReference>
<evidence type="ECO:0000313" key="3">
    <source>
        <dbReference type="EMBL" id="AFZ69983.1"/>
    </source>
</evidence>
<evidence type="ECO:0000259" key="2">
    <source>
        <dbReference type="Pfam" id="PF20906"/>
    </source>
</evidence>
<dbReference type="HOGENOM" id="CLU_038930_0_1_2"/>
<gene>
    <name evidence="3" type="ordered locus">Calag_0201</name>
</gene>
<feature type="domain" description="S-Me-THD N-terminal" evidence="1">
    <location>
        <begin position="11"/>
        <end position="165"/>
    </location>
</feature>
<evidence type="ECO:0000313" key="4">
    <source>
        <dbReference type="Proteomes" id="UP000010469"/>
    </source>
</evidence>
<dbReference type="Proteomes" id="UP000010469">
    <property type="component" value="Chromosome"/>
</dbReference>
<dbReference type="Gene3D" id="3.40.1610.10">
    <property type="entry name" value="CV3147-like domain"/>
    <property type="match status" value="1"/>
</dbReference>
<evidence type="ECO:0000259" key="1">
    <source>
        <dbReference type="Pfam" id="PF06032"/>
    </source>
</evidence>
<name>L0A7Y5_CALLD</name>
<dbReference type="SUPFAM" id="SSF160991">
    <property type="entry name" value="CV3147-like"/>
    <property type="match status" value="1"/>
</dbReference>
<evidence type="ECO:0008006" key="5">
    <source>
        <dbReference type="Google" id="ProtNLM"/>
    </source>
</evidence>
<reference evidence="4" key="1">
    <citation type="submission" date="2012-03" db="EMBL/GenBank/DDBJ databases">
        <title>Complete genome of Caldisphaera lagunensis DSM 15908.</title>
        <authorList>
            <person name="Lucas S."/>
            <person name="Copeland A."/>
            <person name="Lapidus A."/>
            <person name="Glavina del Rio T."/>
            <person name="Dalin E."/>
            <person name="Tice H."/>
            <person name="Bruce D."/>
            <person name="Goodwin L."/>
            <person name="Pitluck S."/>
            <person name="Peters L."/>
            <person name="Mikhailova N."/>
            <person name="Teshima H."/>
            <person name="Kyrpides N."/>
            <person name="Mavromatis K."/>
            <person name="Ivanova N."/>
            <person name="Brettin T."/>
            <person name="Detter J.C."/>
            <person name="Han C."/>
            <person name="Larimer F."/>
            <person name="Land M."/>
            <person name="Hauser L."/>
            <person name="Markowitz V."/>
            <person name="Cheng J.-F."/>
            <person name="Hugenholtz P."/>
            <person name="Woyke T."/>
            <person name="Wu D."/>
            <person name="Spring S."/>
            <person name="Schroeder M."/>
            <person name="Brambilla E."/>
            <person name="Klenk H.-P."/>
            <person name="Eisen J.A."/>
        </authorList>
    </citation>
    <scope>NUCLEOTIDE SEQUENCE [LARGE SCALE GENOMIC DNA]</scope>
    <source>
        <strain evidence="4">DSM 15908 / JCM 11604 / IC-154</strain>
    </source>
</reference>
<proteinExistence type="predicted"/>
<dbReference type="eggNOG" id="arCOG03841">
    <property type="taxonomic scope" value="Archaea"/>
</dbReference>
<sequence length="363" mass="39966">MNNMLKLSNIEDAKKLVLGASFLATGGGGNPNQGLKMLSKALDHGPIEIIDVEDLPENTIIGVPYFVGSVSSKEKDFSEDIIIETVNTLESIVGKKISALAASEIGGGNTPIVFYIASRLGVPVIDGDFIGRAAPELDQSTANVMGYPLYPSVISTNDGDLVIVKKYANTSHYEHIARQISVAGDNSAFVIDTPLSSIETKKSIVRKTISLSIKIGEKIYEAKNKKLDPIDEVVKLTNGFKILRGEITDYHLEEKEGFLIGEVTVKGQFKNKEIIAKSWIKNEHILLKVNDKPAVFPPDLIIFARDDGTPLLNYEIEKGIVVNIVSIRAPEIWRTKKGLEIFGPRHFGFDYDYIPVEELINHF</sequence>
<dbReference type="Pfam" id="PF06032">
    <property type="entry name" value="S-Me-THD_N"/>
    <property type="match status" value="1"/>
</dbReference>
<keyword evidence="4" id="KW-1185">Reference proteome</keyword>
<organism evidence="3 4">
    <name type="scientific">Caldisphaera lagunensis (strain DSM 15908 / JCM 11604 / ANMR 0165 / IC-154)</name>
    <dbReference type="NCBI Taxonomy" id="1056495"/>
    <lineage>
        <taxon>Archaea</taxon>
        <taxon>Thermoproteota</taxon>
        <taxon>Thermoprotei</taxon>
        <taxon>Acidilobales</taxon>
        <taxon>Caldisphaeraceae</taxon>
        <taxon>Caldisphaera</taxon>
    </lineage>
</organism>
<dbReference type="InterPro" id="IPR048350">
    <property type="entry name" value="S-Me-THD-like_C"/>
</dbReference>